<keyword evidence="1" id="KW-1133">Transmembrane helix</keyword>
<keyword evidence="1" id="KW-0812">Transmembrane</keyword>
<dbReference type="HOGENOM" id="CLU_3071917_0_0_1"/>
<organism evidence="2">
    <name type="scientific">Oryza brachyantha</name>
    <name type="common">malo sina</name>
    <dbReference type="NCBI Taxonomy" id="4533"/>
    <lineage>
        <taxon>Eukaryota</taxon>
        <taxon>Viridiplantae</taxon>
        <taxon>Streptophyta</taxon>
        <taxon>Embryophyta</taxon>
        <taxon>Tracheophyta</taxon>
        <taxon>Spermatophyta</taxon>
        <taxon>Magnoliopsida</taxon>
        <taxon>Liliopsida</taxon>
        <taxon>Poales</taxon>
        <taxon>Poaceae</taxon>
        <taxon>BOP clade</taxon>
        <taxon>Oryzoideae</taxon>
        <taxon>Oryzeae</taxon>
        <taxon>Oryzinae</taxon>
        <taxon>Oryza</taxon>
    </lineage>
</organism>
<keyword evidence="1" id="KW-0472">Membrane</keyword>
<evidence type="ECO:0000313" key="2">
    <source>
        <dbReference type="EnsemblPlants" id="OB07G10170.1"/>
    </source>
</evidence>
<dbReference type="Proteomes" id="UP000006038">
    <property type="component" value="Chromosome 7"/>
</dbReference>
<evidence type="ECO:0000256" key="1">
    <source>
        <dbReference type="SAM" id="Phobius"/>
    </source>
</evidence>
<dbReference type="Gramene" id="OB07G10170.1">
    <property type="protein sequence ID" value="OB07G10170.1"/>
    <property type="gene ID" value="OB07G10170"/>
</dbReference>
<dbReference type="AlphaFoldDB" id="J3MHY6"/>
<sequence length="53" mass="6231">MSWESRCPYNHVLYFSLFDTYVTVVSMYITVTRYNFDFSLQCSTCLALKQGNS</sequence>
<dbReference type="EnsemblPlants" id="OB07G10170.1">
    <property type="protein sequence ID" value="OB07G10170.1"/>
    <property type="gene ID" value="OB07G10170"/>
</dbReference>
<reference evidence="2" key="2">
    <citation type="submission" date="2013-04" db="UniProtKB">
        <authorList>
            <consortium name="EnsemblPlants"/>
        </authorList>
    </citation>
    <scope>IDENTIFICATION</scope>
</reference>
<accession>J3MHY6</accession>
<evidence type="ECO:0000313" key="3">
    <source>
        <dbReference type="Proteomes" id="UP000006038"/>
    </source>
</evidence>
<name>J3MHY6_ORYBR</name>
<proteinExistence type="predicted"/>
<reference evidence="2" key="1">
    <citation type="journal article" date="2013" name="Nat. Commun.">
        <title>Whole-genome sequencing of Oryza brachyantha reveals mechanisms underlying Oryza genome evolution.</title>
        <authorList>
            <person name="Chen J."/>
            <person name="Huang Q."/>
            <person name="Gao D."/>
            <person name="Wang J."/>
            <person name="Lang Y."/>
            <person name="Liu T."/>
            <person name="Li B."/>
            <person name="Bai Z."/>
            <person name="Luis Goicoechea J."/>
            <person name="Liang C."/>
            <person name="Chen C."/>
            <person name="Zhang W."/>
            <person name="Sun S."/>
            <person name="Liao Y."/>
            <person name="Zhang X."/>
            <person name="Yang L."/>
            <person name="Song C."/>
            <person name="Wang M."/>
            <person name="Shi J."/>
            <person name="Liu G."/>
            <person name="Liu J."/>
            <person name="Zhou H."/>
            <person name="Zhou W."/>
            <person name="Yu Q."/>
            <person name="An N."/>
            <person name="Chen Y."/>
            <person name="Cai Q."/>
            <person name="Wang B."/>
            <person name="Liu B."/>
            <person name="Min J."/>
            <person name="Huang Y."/>
            <person name="Wu H."/>
            <person name="Li Z."/>
            <person name="Zhang Y."/>
            <person name="Yin Y."/>
            <person name="Song W."/>
            <person name="Jiang J."/>
            <person name="Jackson S.A."/>
            <person name="Wing R.A."/>
            <person name="Wang J."/>
            <person name="Chen M."/>
        </authorList>
    </citation>
    <scope>NUCLEOTIDE SEQUENCE [LARGE SCALE GENOMIC DNA]</scope>
    <source>
        <strain evidence="2">cv. IRGC 101232</strain>
    </source>
</reference>
<feature type="transmembrane region" description="Helical" evidence="1">
    <location>
        <begin position="12"/>
        <end position="31"/>
    </location>
</feature>
<protein>
    <submittedName>
        <fullName evidence="2">Uncharacterized protein</fullName>
    </submittedName>
</protein>
<keyword evidence="3" id="KW-1185">Reference proteome</keyword>